<feature type="transmembrane region" description="Helical" evidence="1">
    <location>
        <begin position="110"/>
        <end position="131"/>
    </location>
</feature>
<accession>A0A5C1QH83</accession>
<evidence type="ECO:0000313" key="2">
    <source>
        <dbReference type="EMBL" id="QEN06857.1"/>
    </source>
</evidence>
<dbReference type="PANTHER" id="PTHR30354:SF11">
    <property type="entry name" value="PERMEASE"/>
    <property type="match status" value="1"/>
</dbReference>
<keyword evidence="1" id="KW-1133">Transmembrane helix</keyword>
<feature type="transmembrane region" description="Helical" evidence="1">
    <location>
        <begin position="327"/>
        <end position="345"/>
    </location>
</feature>
<feature type="transmembrane region" description="Helical" evidence="1">
    <location>
        <begin position="243"/>
        <end position="264"/>
    </location>
</feature>
<dbReference type="KEGG" id="ock:EXM22_02180"/>
<dbReference type="GO" id="GO:0005886">
    <property type="term" value="C:plasma membrane"/>
    <property type="evidence" value="ECO:0007669"/>
    <property type="project" value="TreeGrafter"/>
</dbReference>
<evidence type="ECO:0000256" key="1">
    <source>
        <dbReference type="SAM" id="Phobius"/>
    </source>
</evidence>
<reference evidence="2 3" key="1">
    <citation type="submission" date="2019-02" db="EMBL/GenBank/DDBJ databases">
        <title>Complete Genome Sequence and Methylome Analysis of free living Spirochaetas.</title>
        <authorList>
            <person name="Fomenkov A."/>
            <person name="Dubinina G."/>
            <person name="Leshcheva N."/>
            <person name="Mikheeva N."/>
            <person name="Grabovich M."/>
            <person name="Vincze T."/>
            <person name="Roberts R.J."/>
        </authorList>
    </citation>
    <scope>NUCLEOTIDE SEQUENCE [LARGE SCALE GENOMIC DNA]</scope>
    <source>
        <strain evidence="2 3">K2</strain>
    </source>
</reference>
<dbReference type="RefSeq" id="WP_149484939.1">
    <property type="nucleotide sequence ID" value="NZ_CP036150.1"/>
</dbReference>
<feature type="transmembrane region" description="Helical" evidence="1">
    <location>
        <begin position="143"/>
        <end position="161"/>
    </location>
</feature>
<dbReference type="OrthoDB" id="9787129at2"/>
<dbReference type="AlphaFoldDB" id="A0A5C1QH83"/>
<dbReference type="Pfam" id="PF02447">
    <property type="entry name" value="GntP_permease"/>
    <property type="match status" value="1"/>
</dbReference>
<dbReference type="EMBL" id="CP036150">
    <property type="protein sequence ID" value="QEN06857.1"/>
    <property type="molecule type" value="Genomic_DNA"/>
</dbReference>
<name>A0A5C1QH83_9SPIO</name>
<dbReference type="PANTHER" id="PTHR30354">
    <property type="entry name" value="GNT FAMILY GLUCONATE TRANSPORTER"/>
    <property type="match status" value="1"/>
</dbReference>
<dbReference type="Proteomes" id="UP000324209">
    <property type="component" value="Chromosome"/>
</dbReference>
<feature type="transmembrane region" description="Helical" evidence="1">
    <location>
        <begin position="64"/>
        <end position="82"/>
    </location>
</feature>
<evidence type="ECO:0000313" key="3">
    <source>
        <dbReference type="Proteomes" id="UP000324209"/>
    </source>
</evidence>
<feature type="transmembrane region" description="Helical" evidence="1">
    <location>
        <begin position="351"/>
        <end position="375"/>
    </location>
</feature>
<gene>
    <name evidence="2" type="ORF">EXM22_02180</name>
</gene>
<dbReference type="InterPro" id="IPR003474">
    <property type="entry name" value="Glcn_transporter"/>
</dbReference>
<sequence>MDLIMILLFTSSIILIVVATSVYNIHPFIALIFSSLFVGLGASVLGQFELINIIPTINNGFGKILANIGIVIALGTIIGVFLEKSGAAIKIGDAIIRATGPKRPELAMSIIGWFVSIPVFCDSGYIILSALRKSVTKKAHVSAAMMSIALATGLYASHTLVPPTPGPIAAAANLGLEKNLGLLILYGLLISIFPLTAGILWAGYIGKRVELQEDRDNEEALIYDLETEEKTIESMYGKLPSTFMSFSPIIIPIFLITLGTIASIPRISSLSGKVPQLTVGTEVLINFISFIGKPVTALLIGFLFALRLAPKMNEDVLMRWVGEGIRTAGPFILITGAGGAFGAIIKATSIASFLGASMSGWSLGILVPFCVAAALKTAQGSSTTALVTTSALIAPLLGTLGLNSPIGSILTVMSIGAGAMVVSHANDSYFWVVAQFTGMDVKTAYKSLTVATLIQGLVTMTVVFILSLILL</sequence>
<keyword evidence="3" id="KW-1185">Reference proteome</keyword>
<protein>
    <submittedName>
        <fullName evidence="2">GntP family permease</fullName>
    </submittedName>
</protein>
<feature type="transmembrane region" description="Helical" evidence="1">
    <location>
        <begin position="29"/>
        <end position="52"/>
    </location>
</feature>
<proteinExistence type="predicted"/>
<organism evidence="2 3">
    <name type="scientific">Oceanispirochaeta crateris</name>
    <dbReference type="NCBI Taxonomy" id="2518645"/>
    <lineage>
        <taxon>Bacteria</taxon>
        <taxon>Pseudomonadati</taxon>
        <taxon>Spirochaetota</taxon>
        <taxon>Spirochaetia</taxon>
        <taxon>Spirochaetales</taxon>
        <taxon>Spirochaetaceae</taxon>
        <taxon>Oceanispirochaeta</taxon>
    </lineage>
</organism>
<feature type="transmembrane region" description="Helical" evidence="1">
    <location>
        <begin position="181"/>
        <end position="205"/>
    </location>
</feature>
<feature type="transmembrane region" description="Helical" evidence="1">
    <location>
        <begin position="447"/>
        <end position="470"/>
    </location>
</feature>
<keyword evidence="1" id="KW-0812">Transmembrane</keyword>
<keyword evidence="1" id="KW-0472">Membrane</keyword>
<dbReference type="GO" id="GO:0015128">
    <property type="term" value="F:gluconate transmembrane transporter activity"/>
    <property type="evidence" value="ECO:0007669"/>
    <property type="project" value="InterPro"/>
</dbReference>
<feature type="transmembrane region" description="Helical" evidence="1">
    <location>
        <begin position="284"/>
        <end position="306"/>
    </location>
</feature>